<sequence>MECLSRTRVTGGEGRLLPAGRSHGACAGGMRALRPRAVRPLRGFTLIELMVVVALIAITLSFAVPSFQGFLDRARTDAAAAELAGLLSLARSEAIRRNAPVTICRATAANSTSCAQDSQSDWSGRWILFQDTDNDQVRAPVEELIRVHEPVNASLAVSLAAPVRSIQLTSRGYLFADGALAFQVSASSSDRRNLNVCVSRAGRIDQRTAACA</sequence>
<evidence type="ECO:0000256" key="6">
    <source>
        <dbReference type="ARBA" id="ARBA00022692"/>
    </source>
</evidence>
<evidence type="ECO:0000313" key="14">
    <source>
        <dbReference type="Proteomes" id="UP000672934"/>
    </source>
</evidence>
<keyword evidence="4" id="KW-0488">Methylation</keyword>
<evidence type="ECO:0000256" key="9">
    <source>
        <dbReference type="ARBA" id="ARBA00025772"/>
    </source>
</evidence>
<dbReference type="GO" id="GO:0015627">
    <property type="term" value="C:type II protein secretion system complex"/>
    <property type="evidence" value="ECO:0007669"/>
    <property type="project" value="InterPro"/>
</dbReference>
<keyword evidence="6 11" id="KW-0812">Transmembrane</keyword>
<evidence type="ECO:0000256" key="10">
    <source>
        <dbReference type="ARBA" id="ARBA00030775"/>
    </source>
</evidence>
<keyword evidence="14" id="KW-1185">Reference proteome</keyword>
<evidence type="ECO:0000256" key="3">
    <source>
        <dbReference type="ARBA" id="ARBA00022475"/>
    </source>
</evidence>
<feature type="domain" description="General secretion pathway GspH" evidence="12">
    <location>
        <begin position="79"/>
        <end position="202"/>
    </location>
</feature>
<dbReference type="Pfam" id="PF07963">
    <property type="entry name" value="N_methyl"/>
    <property type="match status" value="1"/>
</dbReference>
<protein>
    <recommendedName>
        <fullName evidence="2">Type II secretion system protein H</fullName>
    </recommendedName>
    <alternativeName>
        <fullName evidence="10">General secretion pathway protein H</fullName>
    </alternativeName>
</protein>
<feature type="transmembrane region" description="Helical" evidence="11">
    <location>
        <begin position="44"/>
        <end position="64"/>
    </location>
</feature>
<dbReference type="PROSITE" id="PS00409">
    <property type="entry name" value="PROKAR_NTER_METHYL"/>
    <property type="match status" value="1"/>
</dbReference>
<dbReference type="NCBIfam" id="TIGR02532">
    <property type="entry name" value="IV_pilin_GFxxxE"/>
    <property type="match status" value="1"/>
</dbReference>
<evidence type="ECO:0000256" key="1">
    <source>
        <dbReference type="ARBA" id="ARBA00004377"/>
    </source>
</evidence>
<keyword evidence="7 11" id="KW-1133">Transmembrane helix</keyword>
<dbReference type="Gene3D" id="3.55.40.10">
    <property type="entry name" value="minor pseudopilin epsh domain"/>
    <property type="match status" value="1"/>
</dbReference>
<evidence type="ECO:0000256" key="11">
    <source>
        <dbReference type="SAM" id="Phobius"/>
    </source>
</evidence>
<keyword evidence="8 11" id="KW-0472">Membrane</keyword>
<comment type="caution">
    <text evidence="13">The sequence shown here is derived from an EMBL/GenBank/DDBJ whole genome shotgun (WGS) entry which is preliminary data.</text>
</comment>
<keyword evidence="5" id="KW-0997">Cell inner membrane</keyword>
<dbReference type="GO" id="GO:0015628">
    <property type="term" value="P:protein secretion by the type II secretion system"/>
    <property type="evidence" value="ECO:0007669"/>
    <property type="project" value="InterPro"/>
</dbReference>
<dbReference type="InterPro" id="IPR045584">
    <property type="entry name" value="Pilin-like"/>
</dbReference>
<proteinExistence type="inferred from homology"/>
<keyword evidence="3" id="KW-1003">Cell membrane</keyword>
<dbReference type="GO" id="GO:0005886">
    <property type="term" value="C:plasma membrane"/>
    <property type="evidence" value="ECO:0007669"/>
    <property type="project" value="UniProtKB-SubCell"/>
</dbReference>
<dbReference type="Pfam" id="PF12019">
    <property type="entry name" value="GspH"/>
    <property type="match status" value="1"/>
</dbReference>
<evidence type="ECO:0000256" key="4">
    <source>
        <dbReference type="ARBA" id="ARBA00022481"/>
    </source>
</evidence>
<dbReference type="EMBL" id="CAJPUY010000013">
    <property type="protein sequence ID" value="CAG2148519.1"/>
    <property type="molecule type" value="Genomic_DNA"/>
</dbReference>
<dbReference type="RefSeq" id="WP_338031350.1">
    <property type="nucleotide sequence ID" value="NZ_CAJPUY010000013.1"/>
</dbReference>
<accession>A0A916IUX9</accession>
<dbReference type="InterPro" id="IPR022346">
    <property type="entry name" value="T2SS_GspH"/>
</dbReference>
<dbReference type="InterPro" id="IPR012902">
    <property type="entry name" value="N_methyl_site"/>
</dbReference>
<evidence type="ECO:0000256" key="2">
    <source>
        <dbReference type="ARBA" id="ARBA00021549"/>
    </source>
</evidence>
<dbReference type="SUPFAM" id="SSF54523">
    <property type="entry name" value="Pili subunits"/>
    <property type="match status" value="1"/>
</dbReference>
<evidence type="ECO:0000256" key="7">
    <source>
        <dbReference type="ARBA" id="ARBA00022989"/>
    </source>
</evidence>
<dbReference type="AlphaFoldDB" id="A0A916IUX9"/>
<dbReference type="Proteomes" id="UP000672934">
    <property type="component" value="Unassembled WGS sequence"/>
</dbReference>
<evidence type="ECO:0000256" key="5">
    <source>
        <dbReference type="ARBA" id="ARBA00022519"/>
    </source>
</evidence>
<comment type="subcellular location">
    <subcellularLocation>
        <location evidence="1">Cell inner membrane</location>
        <topology evidence="1">Single-pass membrane protein</topology>
    </subcellularLocation>
</comment>
<gene>
    <name evidence="13" type="ORF">LMG31506_03842</name>
</gene>
<evidence type="ECO:0000256" key="8">
    <source>
        <dbReference type="ARBA" id="ARBA00023136"/>
    </source>
</evidence>
<comment type="similarity">
    <text evidence="9">Belongs to the GSP H family.</text>
</comment>
<evidence type="ECO:0000259" key="12">
    <source>
        <dbReference type="Pfam" id="PF12019"/>
    </source>
</evidence>
<reference evidence="13" key="1">
    <citation type="submission" date="2021-03" db="EMBL/GenBank/DDBJ databases">
        <authorList>
            <person name="Peeters C."/>
        </authorList>
    </citation>
    <scope>NUCLEOTIDE SEQUENCE</scope>
    <source>
        <strain evidence="13">LMG 31506</strain>
    </source>
</reference>
<name>A0A916IUX9_9BURK</name>
<organism evidence="13 14">
    <name type="scientific">Cupriavidus yeoncheonensis</name>
    <dbReference type="NCBI Taxonomy" id="1462994"/>
    <lineage>
        <taxon>Bacteria</taxon>
        <taxon>Pseudomonadati</taxon>
        <taxon>Pseudomonadota</taxon>
        <taxon>Betaproteobacteria</taxon>
        <taxon>Burkholderiales</taxon>
        <taxon>Burkholderiaceae</taxon>
        <taxon>Cupriavidus</taxon>
    </lineage>
</organism>
<evidence type="ECO:0000313" key="13">
    <source>
        <dbReference type="EMBL" id="CAG2148519.1"/>
    </source>
</evidence>